<reference evidence="1" key="2">
    <citation type="submission" date="2014-03" db="EMBL/GenBank/DDBJ databases">
        <title>The whipworm genome and dual-species transcriptomics of an intimate host-pathogen interaction.</title>
        <authorList>
            <person name="Foth B.J."/>
            <person name="Tsai I.J."/>
            <person name="Reid A.J."/>
            <person name="Bancroft A.J."/>
            <person name="Nichol S."/>
            <person name="Tracey A."/>
            <person name="Holroyd N."/>
            <person name="Cotton J.A."/>
            <person name="Stanley E.J."/>
            <person name="Zarowiecki M."/>
            <person name="Liu J.Z."/>
            <person name="Huckvale T."/>
            <person name="Cooper P.J."/>
            <person name="Grencis R.K."/>
            <person name="Berriman M."/>
        </authorList>
    </citation>
    <scope>NUCLEOTIDE SEQUENCE [LARGE SCALE GENOMIC DNA]</scope>
</reference>
<protein>
    <submittedName>
        <fullName evidence="1">Uncharacterized protein</fullName>
    </submittedName>
</protein>
<evidence type="ECO:0000313" key="1">
    <source>
        <dbReference type="EMBL" id="CDW59477.1"/>
    </source>
</evidence>
<evidence type="ECO:0000313" key="2">
    <source>
        <dbReference type="Proteomes" id="UP000030665"/>
    </source>
</evidence>
<gene>
    <name evidence="1" type="ORF">TTRE_0000781201</name>
</gene>
<sequence length="84" mass="9079">MSFKVLSEASEVDVPGLFQPFSLSKGGKLGTDALAVGASRREFMSFKVLSEASEVDVPGLFQPVKGWKAGDGCLGRWRFAERVL</sequence>
<dbReference type="Proteomes" id="UP000030665">
    <property type="component" value="Unassembled WGS sequence"/>
</dbReference>
<keyword evidence="2" id="KW-1185">Reference proteome</keyword>
<organism evidence="1 2">
    <name type="scientific">Trichuris trichiura</name>
    <name type="common">Whipworm</name>
    <name type="synonym">Trichocephalus trichiurus</name>
    <dbReference type="NCBI Taxonomy" id="36087"/>
    <lineage>
        <taxon>Eukaryota</taxon>
        <taxon>Metazoa</taxon>
        <taxon>Ecdysozoa</taxon>
        <taxon>Nematoda</taxon>
        <taxon>Enoplea</taxon>
        <taxon>Dorylaimia</taxon>
        <taxon>Trichinellida</taxon>
        <taxon>Trichuridae</taxon>
        <taxon>Trichuris</taxon>
    </lineage>
</organism>
<proteinExistence type="predicted"/>
<dbReference type="AlphaFoldDB" id="A0A077ZGH2"/>
<dbReference type="EMBL" id="HG806604">
    <property type="protein sequence ID" value="CDW59477.1"/>
    <property type="molecule type" value="Genomic_DNA"/>
</dbReference>
<reference evidence="1" key="1">
    <citation type="submission" date="2014-01" db="EMBL/GenBank/DDBJ databases">
        <authorList>
            <person name="Aslett M."/>
        </authorList>
    </citation>
    <scope>NUCLEOTIDE SEQUENCE</scope>
</reference>
<accession>A0A077ZGH2</accession>
<name>A0A077ZGH2_TRITR</name>